<keyword evidence="2" id="KW-1185">Reference proteome</keyword>
<organism evidence="1 2">
    <name type="scientific">Apolygus lucorum</name>
    <name type="common">Small green plant bug</name>
    <name type="synonym">Lygocoris lucorum</name>
    <dbReference type="NCBI Taxonomy" id="248454"/>
    <lineage>
        <taxon>Eukaryota</taxon>
        <taxon>Metazoa</taxon>
        <taxon>Ecdysozoa</taxon>
        <taxon>Arthropoda</taxon>
        <taxon>Hexapoda</taxon>
        <taxon>Insecta</taxon>
        <taxon>Pterygota</taxon>
        <taxon>Neoptera</taxon>
        <taxon>Paraneoptera</taxon>
        <taxon>Hemiptera</taxon>
        <taxon>Heteroptera</taxon>
        <taxon>Panheteroptera</taxon>
        <taxon>Cimicomorpha</taxon>
        <taxon>Miridae</taxon>
        <taxon>Mirini</taxon>
        <taxon>Apolygus</taxon>
    </lineage>
</organism>
<evidence type="ECO:0000313" key="2">
    <source>
        <dbReference type="Proteomes" id="UP000466442"/>
    </source>
</evidence>
<dbReference type="PANTHER" id="PTHR15002:SF0">
    <property type="entry name" value="RIBOSOMAL BIOGENESIS PROTEIN LAS1L"/>
    <property type="match status" value="1"/>
</dbReference>
<evidence type="ECO:0000313" key="1">
    <source>
        <dbReference type="EMBL" id="KAF6217162.1"/>
    </source>
</evidence>
<dbReference type="GO" id="GO:0030687">
    <property type="term" value="C:preribosome, large subunit precursor"/>
    <property type="evidence" value="ECO:0007669"/>
    <property type="project" value="TreeGrafter"/>
</dbReference>
<proteinExistence type="predicted"/>
<comment type="caution">
    <text evidence="1">The sequence shown here is derived from an EMBL/GenBank/DDBJ whole genome shotgun (WGS) entry which is preliminary data.</text>
</comment>
<dbReference type="GO" id="GO:0004519">
    <property type="term" value="F:endonuclease activity"/>
    <property type="evidence" value="ECO:0007669"/>
    <property type="project" value="InterPro"/>
</dbReference>
<dbReference type="EMBL" id="WIXP02000001">
    <property type="protein sequence ID" value="KAF6217162.1"/>
    <property type="molecule type" value="Genomic_DNA"/>
</dbReference>
<evidence type="ECO:0008006" key="3">
    <source>
        <dbReference type="Google" id="ProtNLM"/>
    </source>
</evidence>
<dbReference type="Proteomes" id="UP000466442">
    <property type="component" value="Linkage Group LG1"/>
</dbReference>
<dbReference type="AlphaFoldDB" id="A0A8S9Y7A4"/>
<gene>
    <name evidence="1" type="ORF">GE061_001516</name>
</gene>
<dbReference type="GO" id="GO:0000460">
    <property type="term" value="P:maturation of 5.8S rRNA"/>
    <property type="evidence" value="ECO:0007669"/>
    <property type="project" value="TreeGrafter"/>
</dbReference>
<dbReference type="Pfam" id="PF04031">
    <property type="entry name" value="Las1"/>
    <property type="match status" value="1"/>
</dbReference>
<dbReference type="InterPro" id="IPR007174">
    <property type="entry name" value="Las1"/>
</dbReference>
<name>A0A8S9Y7A4_APOLU</name>
<dbReference type="GO" id="GO:0090730">
    <property type="term" value="C:Las1 complex"/>
    <property type="evidence" value="ECO:0007669"/>
    <property type="project" value="InterPro"/>
</dbReference>
<dbReference type="PANTHER" id="PTHR15002">
    <property type="entry name" value="RIBOSOMAL BIOGENESIS PROTEIN LAS1L"/>
    <property type="match status" value="1"/>
</dbReference>
<protein>
    <recommendedName>
        <fullName evidence="3">Ribosomal biogenesis protein LAS1L</fullName>
    </recommendedName>
</protein>
<dbReference type="GO" id="GO:0000470">
    <property type="term" value="P:maturation of LSU-rRNA"/>
    <property type="evidence" value="ECO:0007669"/>
    <property type="project" value="TreeGrafter"/>
</dbReference>
<dbReference type="OrthoDB" id="6604243at2759"/>
<accession>A0A8S9Y7A4</accession>
<reference evidence="1" key="1">
    <citation type="journal article" date="2021" name="Mol. Ecol. Resour.">
        <title>Apolygus lucorum genome provides insights into omnivorousness and mesophyll feeding.</title>
        <authorList>
            <person name="Liu Y."/>
            <person name="Liu H."/>
            <person name="Wang H."/>
            <person name="Huang T."/>
            <person name="Liu B."/>
            <person name="Yang B."/>
            <person name="Yin L."/>
            <person name="Li B."/>
            <person name="Zhang Y."/>
            <person name="Zhang S."/>
            <person name="Jiang F."/>
            <person name="Zhang X."/>
            <person name="Ren Y."/>
            <person name="Wang B."/>
            <person name="Wang S."/>
            <person name="Lu Y."/>
            <person name="Wu K."/>
            <person name="Fan W."/>
            <person name="Wang G."/>
        </authorList>
    </citation>
    <scope>NUCLEOTIDE SEQUENCE</scope>
    <source>
        <strain evidence="1">12Hb</strain>
    </source>
</reference>
<sequence length="513" mass="59760">MAKVRRVPWKNRSEWLEVYGMLHNSNDLAEIEKAAQHMELWIERGHCPPAVEYTCRFIQPICRDSYFFPSQSNAESETNLQVQYATAILRFINILGEVESEKSLSLNARALKIGLPEWVVNTRHQISHGSCLPSLDLLRISVDSLLKWLKINYWEVEKQAMKDIILPDSVFIFKDKLWQLLDIYVHLHKEMSKNTKFVGEINNQDVREKLMKLGKLQYQFFVKETRTWETIAVPSVSRLYESTQLLSNTILLTMQLVVRTIKPYFEHETDNATEVLVEFLLKDGVDENIGVEIKRWRLLLVALHAKDKFPHLLNRMVDYTCNKRSDYHKHATEWTVILLKSLLKRYKAQKKFDLISSNSLPSSKRVKLHLTEKQKTLLTKETVKHQLSVETGTHESNNVLPKLFDVIERKHPHLREALRLPLAKFLSEQEIHQLVHKIYLAPNKSTWAISELLLNMSTQLTRSAVVSLFNLAKLKSNTIKTFPKIYPRLLEGGTVHMAFNLKNKELPNIYSGM</sequence>